<dbReference type="Proteomes" id="UP001179540">
    <property type="component" value="Chromosome"/>
</dbReference>
<evidence type="ECO:0000256" key="1">
    <source>
        <dbReference type="SAM" id="MobiDB-lite"/>
    </source>
</evidence>
<dbReference type="EMBL" id="CP116613">
    <property type="protein sequence ID" value="WCF98212.1"/>
    <property type="molecule type" value="Genomic_DNA"/>
</dbReference>
<proteinExistence type="predicted"/>
<dbReference type="InterPro" id="IPR021823">
    <property type="entry name" value="DUF3408"/>
</dbReference>
<evidence type="ECO:0000313" key="3">
    <source>
        <dbReference type="Proteomes" id="UP001179540"/>
    </source>
</evidence>
<reference evidence="2" key="1">
    <citation type="submission" date="2023-01" db="EMBL/GenBank/DDBJ databases">
        <title>Phages are important unrecognized players in the ecology of the oral pathogen Porphyromonas gingivalis.</title>
        <authorList>
            <person name="Matrishin C.B."/>
            <person name="Kauffman K.M."/>
        </authorList>
    </citation>
    <scope>NUCLEOTIDE SEQUENCE</scope>
    <source>
        <strain evidence="2">HG1691old</strain>
    </source>
</reference>
<accession>A0AAE9XC10</accession>
<organism evidence="2 3">
    <name type="scientific">Porphyromonas gingivalis</name>
    <name type="common">Bacteroides gingivalis</name>
    <dbReference type="NCBI Taxonomy" id="837"/>
    <lineage>
        <taxon>Bacteria</taxon>
        <taxon>Pseudomonadati</taxon>
        <taxon>Bacteroidota</taxon>
        <taxon>Bacteroidia</taxon>
        <taxon>Bacteroidales</taxon>
        <taxon>Porphyromonadaceae</taxon>
        <taxon>Porphyromonas</taxon>
    </lineage>
</organism>
<feature type="region of interest" description="Disordered" evidence="1">
    <location>
        <begin position="1"/>
        <end position="23"/>
    </location>
</feature>
<protein>
    <submittedName>
        <fullName evidence="2">DUF3408 domain-containing protein</fullName>
    </submittedName>
</protein>
<dbReference type="Pfam" id="PF11888">
    <property type="entry name" value="DUF3408"/>
    <property type="match status" value="1"/>
</dbReference>
<sequence length="125" mass="14305">MKQKKDQPMAGNKTCRERKSVSSKVTIRNSTTLIEHSEGPSTGLFQEERSDYETAFLQPLSIGDRKGVFISKKTQEEIAEIVYVAAAGKLTIGAFVEHILRHHLESHRGEIDALFEQQFRKRFER</sequence>
<evidence type="ECO:0000313" key="2">
    <source>
        <dbReference type="EMBL" id="WCF98212.1"/>
    </source>
</evidence>
<name>A0AAE9XC10_PORGN</name>
<gene>
    <name evidence="2" type="ORF">NY149_06700</name>
</gene>
<dbReference type="AlphaFoldDB" id="A0AAE9XC10"/>